<keyword evidence="3" id="KW-1185">Reference proteome</keyword>
<gene>
    <name evidence="2" type="ORF">ACM46_05915</name>
</gene>
<evidence type="ECO:0000313" key="3">
    <source>
        <dbReference type="Proteomes" id="UP000036261"/>
    </source>
</evidence>
<evidence type="ECO:0000313" key="2">
    <source>
        <dbReference type="EMBL" id="KMQ65431.1"/>
    </source>
</evidence>
<keyword evidence="1" id="KW-0472">Membrane</keyword>
<proteinExistence type="predicted"/>
<dbReference type="AlphaFoldDB" id="A0A0J7IHG2"/>
<feature type="transmembrane region" description="Helical" evidence="1">
    <location>
        <begin position="6"/>
        <end position="23"/>
    </location>
</feature>
<evidence type="ECO:0000256" key="1">
    <source>
        <dbReference type="SAM" id="Phobius"/>
    </source>
</evidence>
<feature type="transmembrane region" description="Helical" evidence="1">
    <location>
        <begin position="30"/>
        <end position="50"/>
    </location>
</feature>
<keyword evidence="1" id="KW-1133">Transmembrane helix</keyword>
<organism evidence="2 3">
    <name type="scientific">Chryseobacterium angstadtii</name>
    <dbReference type="NCBI Taxonomy" id="558151"/>
    <lineage>
        <taxon>Bacteria</taxon>
        <taxon>Pseudomonadati</taxon>
        <taxon>Bacteroidota</taxon>
        <taxon>Flavobacteriia</taxon>
        <taxon>Flavobacteriales</taxon>
        <taxon>Weeksellaceae</taxon>
        <taxon>Chryseobacterium group</taxon>
        <taxon>Chryseobacterium</taxon>
    </lineage>
</organism>
<dbReference type="RefSeq" id="WP_131707545.1">
    <property type="nucleotide sequence ID" value="NZ_LFND01000002.1"/>
</dbReference>
<keyword evidence="1" id="KW-0812">Transmembrane</keyword>
<dbReference type="OrthoDB" id="1255628at2"/>
<dbReference type="Proteomes" id="UP000036261">
    <property type="component" value="Unassembled WGS sequence"/>
</dbReference>
<protein>
    <submittedName>
        <fullName evidence="2">Uncharacterized protein</fullName>
    </submittedName>
</protein>
<dbReference type="EMBL" id="LFND01000002">
    <property type="protein sequence ID" value="KMQ65431.1"/>
    <property type="molecule type" value="Genomic_DNA"/>
</dbReference>
<accession>A0A0J7IHG2</accession>
<comment type="caution">
    <text evidence="2">The sequence shown here is derived from an EMBL/GenBank/DDBJ whole genome shotgun (WGS) entry which is preliminary data.</text>
</comment>
<reference evidence="2 3" key="1">
    <citation type="journal article" date="2013" name="Int. J. Syst. Evol. Microbiol.">
        <title>Chryseobacterium angstadtii sp. nov., isolated from a newt tank.</title>
        <authorList>
            <person name="Kirk K.E."/>
            <person name="Hoffman J.A."/>
            <person name="Smith K.A."/>
            <person name="Strahan B.L."/>
            <person name="Failor K.C."/>
            <person name="Krebs J.E."/>
            <person name="Gale A.N."/>
            <person name="Do T.D."/>
            <person name="Sontag T.C."/>
            <person name="Batties A.M."/>
            <person name="Mistiszyn K."/>
            <person name="Newman J.D."/>
        </authorList>
    </citation>
    <scope>NUCLEOTIDE SEQUENCE [LARGE SCALE GENOMIC DNA]</scope>
    <source>
        <strain evidence="2 3">KM</strain>
    </source>
</reference>
<name>A0A0J7IHG2_9FLAO</name>
<sequence length="156" mass="18707">MGSIYIGIIFVFSFLTIILIAVVKQKKINLYIPFTIYVILLMGYLIKVGYDLKEYNTYNHEVFSNVTGVVINNQTYNAEKYNQLFQELKSDEFSWVNHPIKRKEYFVSIYTKQRIYKFKIWDTYNQGVLVYRINKDGKEFVTNRNDKLIYYLNNLN</sequence>
<dbReference type="PATRIC" id="fig|558151.6.peg.1237"/>